<sequence>MDQATAEVVHIDMGVAFEQGLMLKTLEQADKRYWESEEWKVSLRDVVSFCSLPSLMVKRESDHLPREDSYFPSLTLLSRRANGLFLLGSLVGTKFKAYSHDNLSLNGSTTHMIGLQQLEEERLGVYAALERCFS</sequence>
<evidence type="ECO:0000313" key="2">
    <source>
        <dbReference type="Proteomes" id="UP000195402"/>
    </source>
</evidence>
<proteinExistence type="predicted"/>
<organism evidence="1 2">
    <name type="scientific">Macleaya cordata</name>
    <name type="common">Five-seeded plume-poppy</name>
    <name type="synonym">Bocconia cordata</name>
    <dbReference type="NCBI Taxonomy" id="56857"/>
    <lineage>
        <taxon>Eukaryota</taxon>
        <taxon>Viridiplantae</taxon>
        <taxon>Streptophyta</taxon>
        <taxon>Embryophyta</taxon>
        <taxon>Tracheophyta</taxon>
        <taxon>Spermatophyta</taxon>
        <taxon>Magnoliopsida</taxon>
        <taxon>Ranunculales</taxon>
        <taxon>Papaveraceae</taxon>
        <taxon>Papaveroideae</taxon>
        <taxon>Macleaya</taxon>
    </lineage>
</organism>
<reference evidence="1 2" key="1">
    <citation type="journal article" date="2017" name="Mol. Plant">
        <title>The Genome of Medicinal Plant Macleaya cordata Provides New Insights into Benzylisoquinoline Alkaloids Metabolism.</title>
        <authorList>
            <person name="Liu X."/>
            <person name="Liu Y."/>
            <person name="Huang P."/>
            <person name="Ma Y."/>
            <person name="Qing Z."/>
            <person name="Tang Q."/>
            <person name="Cao H."/>
            <person name="Cheng P."/>
            <person name="Zheng Y."/>
            <person name="Yuan Z."/>
            <person name="Zhou Y."/>
            <person name="Liu J."/>
            <person name="Tang Z."/>
            <person name="Zhuo Y."/>
            <person name="Zhang Y."/>
            <person name="Yu L."/>
            <person name="Huang J."/>
            <person name="Yang P."/>
            <person name="Peng Q."/>
            <person name="Zhang J."/>
            <person name="Jiang W."/>
            <person name="Zhang Z."/>
            <person name="Lin K."/>
            <person name="Ro D.K."/>
            <person name="Chen X."/>
            <person name="Xiong X."/>
            <person name="Shang Y."/>
            <person name="Huang S."/>
            <person name="Zeng J."/>
        </authorList>
    </citation>
    <scope>NUCLEOTIDE SEQUENCE [LARGE SCALE GENOMIC DNA]</scope>
    <source>
        <strain evidence="2">cv. BLH2017</strain>
        <tissue evidence="1">Root</tissue>
    </source>
</reference>
<keyword evidence="2" id="KW-1185">Reference proteome</keyword>
<dbReference type="STRING" id="56857.A0A200PUH0"/>
<dbReference type="Proteomes" id="UP000195402">
    <property type="component" value="Unassembled WGS sequence"/>
</dbReference>
<dbReference type="OrthoDB" id="381190at2759"/>
<comment type="caution">
    <text evidence="1">The sequence shown here is derived from an EMBL/GenBank/DDBJ whole genome shotgun (WGS) entry which is preliminary data.</text>
</comment>
<accession>A0A200PUH0</accession>
<dbReference type="EMBL" id="MVGT01004037">
    <property type="protein sequence ID" value="OVA01854.1"/>
    <property type="molecule type" value="Genomic_DNA"/>
</dbReference>
<dbReference type="InParanoid" id="A0A200PUH0"/>
<evidence type="ECO:0000313" key="1">
    <source>
        <dbReference type="EMBL" id="OVA01854.1"/>
    </source>
</evidence>
<name>A0A200PUH0_MACCD</name>
<dbReference type="AlphaFoldDB" id="A0A200PUH0"/>
<gene>
    <name evidence="1" type="ORF">BVC80_9075g103</name>
</gene>
<protein>
    <submittedName>
        <fullName evidence="1">Uncharacterized protein</fullName>
    </submittedName>
</protein>